<evidence type="ECO:0008006" key="3">
    <source>
        <dbReference type="Google" id="ProtNLM"/>
    </source>
</evidence>
<gene>
    <name evidence="1" type="ORF">A3I41_04845</name>
</gene>
<dbReference type="AlphaFoldDB" id="A0A1F7V850"/>
<name>A0A1F7V850_9BACT</name>
<reference evidence="1 2" key="1">
    <citation type="journal article" date="2016" name="Nat. Commun.">
        <title>Thousands of microbial genomes shed light on interconnected biogeochemical processes in an aquifer system.</title>
        <authorList>
            <person name="Anantharaman K."/>
            <person name="Brown C.T."/>
            <person name="Hug L.A."/>
            <person name="Sharon I."/>
            <person name="Castelle C.J."/>
            <person name="Probst A.J."/>
            <person name="Thomas B.C."/>
            <person name="Singh A."/>
            <person name="Wilkins M.J."/>
            <person name="Karaoz U."/>
            <person name="Brodie E.L."/>
            <person name="Williams K.H."/>
            <person name="Hubbard S.S."/>
            <person name="Banfield J.F."/>
        </authorList>
    </citation>
    <scope>NUCLEOTIDE SEQUENCE [LARGE SCALE GENOMIC DNA]</scope>
</reference>
<evidence type="ECO:0000313" key="2">
    <source>
        <dbReference type="Proteomes" id="UP000176593"/>
    </source>
</evidence>
<accession>A0A1F7V850</accession>
<sequence length="298" mass="32101">MRFFSHNFFKRKPSGFILLEVLLSVGLLALILSVLGGIVNVSGGVSRGGQSIRAAWAAQEGLRALQSVSFADLTTTAVGSLSFSNNRWLLGASAPQTITTGITRTVRVKDVNRNASCQIVSSGGTLDPDSKTLESDVAWIDLAGRTHAMTFSTLRTRWDDPQGSCFQPSQANCSNIDYLTNGQWFGGKQLRTVYFSNTCSGAPIVIDKMIFTWDNGSEIEQVFIGSNKVWSQAGPGTPSGDQESGTILDIQNFTLNPGVEYELNKTQFEDQMSGSTITITLIFADGTSFTTPPFVPSG</sequence>
<comment type="caution">
    <text evidence="1">The sequence shown here is derived from an EMBL/GenBank/DDBJ whole genome shotgun (WGS) entry which is preliminary data.</text>
</comment>
<dbReference type="Proteomes" id="UP000176593">
    <property type="component" value="Unassembled WGS sequence"/>
</dbReference>
<dbReference type="EMBL" id="MGEQ01000008">
    <property type="protein sequence ID" value="OGL86585.1"/>
    <property type="molecule type" value="Genomic_DNA"/>
</dbReference>
<evidence type="ECO:0000313" key="1">
    <source>
        <dbReference type="EMBL" id="OGL86585.1"/>
    </source>
</evidence>
<organism evidence="1 2">
    <name type="scientific">Candidatus Uhrbacteria bacterium RIFCSPLOWO2_02_FULL_48_18</name>
    <dbReference type="NCBI Taxonomy" id="1802408"/>
    <lineage>
        <taxon>Bacteria</taxon>
        <taxon>Candidatus Uhriibacteriota</taxon>
    </lineage>
</organism>
<proteinExistence type="predicted"/>
<protein>
    <recommendedName>
        <fullName evidence="3">Prepilin-type N-terminal cleavage/methylation domain-containing protein</fullName>
    </recommendedName>
</protein>